<dbReference type="Proteomes" id="UP001180845">
    <property type="component" value="Unassembled WGS sequence"/>
</dbReference>
<dbReference type="EMBL" id="JAVDXW010000001">
    <property type="protein sequence ID" value="MDR7300192.1"/>
    <property type="molecule type" value="Genomic_DNA"/>
</dbReference>
<proteinExistence type="predicted"/>
<accession>A0AAE4CLR0</accession>
<feature type="transmembrane region" description="Helical" evidence="1">
    <location>
        <begin position="299"/>
        <end position="321"/>
    </location>
</feature>
<feature type="transmembrane region" description="Helical" evidence="1">
    <location>
        <begin position="170"/>
        <end position="191"/>
    </location>
</feature>
<feature type="transmembrane region" description="Helical" evidence="1">
    <location>
        <begin position="96"/>
        <end position="121"/>
    </location>
</feature>
<dbReference type="RefSeq" id="WP_310268542.1">
    <property type="nucleotide sequence ID" value="NZ_JAVDXW010000001.1"/>
</dbReference>
<keyword evidence="1" id="KW-0472">Membrane</keyword>
<dbReference type="AlphaFoldDB" id="A0AAE4CLR0"/>
<feature type="transmembrane region" description="Helical" evidence="1">
    <location>
        <begin position="269"/>
        <end position="287"/>
    </location>
</feature>
<feature type="transmembrane region" description="Helical" evidence="1">
    <location>
        <begin position="21"/>
        <end position="39"/>
    </location>
</feature>
<gene>
    <name evidence="2" type="ORF">JOF55_000373</name>
</gene>
<feature type="transmembrane region" description="Helical" evidence="1">
    <location>
        <begin position="59"/>
        <end position="84"/>
    </location>
</feature>
<evidence type="ECO:0000256" key="1">
    <source>
        <dbReference type="SAM" id="Phobius"/>
    </source>
</evidence>
<keyword evidence="1" id="KW-0812">Transmembrane</keyword>
<evidence type="ECO:0000313" key="2">
    <source>
        <dbReference type="EMBL" id="MDR7300192.1"/>
    </source>
</evidence>
<keyword evidence="1" id="KW-1133">Transmembrane helix</keyword>
<organism evidence="2 3">
    <name type="scientific">Haloactinomyces albus</name>
    <dbReference type="NCBI Taxonomy" id="1352928"/>
    <lineage>
        <taxon>Bacteria</taxon>
        <taxon>Bacillati</taxon>
        <taxon>Actinomycetota</taxon>
        <taxon>Actinomycetes</taxon>
        <taxon>Actinopolysporales</taxon>
        <taxon>Actinopolysporaceae</taxon>
        <taxon>Haloactinomyces</taxon>
    </lineage>
</organism>
<evidence type="ECO:0000313" key="3">
    <source>
        <dbReference type="Proteomes" id="UP001180845"/>
    </source>
</evidence>
<feature type="transmembrane region" description="Helical" evidence="1">
    <location>
        <begin position="238"/>
        <end position="263"/>
    </location>
</feature>
<protein>
    <submittedName>
        <fullName evidence="2">Uncharacterized protein</fullName>
    </submittedName>
</protein>
<feature type="transmembrane region" description="Helical" evidence="1">
    <location>
        <begin position="203"/>
        <end position="226"/>
    </location>
</feature>
<name>A0AAE4CLR0_9ACTN</name>
<sequence>MSDHDGADDASERPRFVSGRAVGTAALLGFNLVLVAWSLRRLPLHVLSVVPSSSPQHGVGDTIFLVFLYGTIAAVAVGHLWFMARMMRLCGTLRPVSTLLVGIAVSVALVLFTGVLLWPLLEPDPRRVAYVFAFPLMGAVGCASVVRFAPRTTDVPKIPRTTSAGAAAGAGMLGVNFVLVTWSSLMFWALSMLGMGMSPRQEPLGLVVSVYCVIAVVVVLQVWFLIRMMRLTGVARPVPMLLLAVGVSIALAFVAGTVLWGLWLQWQWAFGYALVVPLLSILAAVSFGLTVRLAHRTRILLVLAVVATMVIFGGVLVLVVFR</sequence>
<reference evidence="2" key="1">
    <citation type="submission" date="2023-07" db="EMBL/GenBank/DDBJ databases">
        <title>Sequencing the genomes of 1000 actinobacteria strains.</title>
        <authorList>
            <person name="Klenk H.-P."/>
        </authorList>
    </citation>
    <scope>NUCLEOTIDE SEQUENCE</scope>
    <source>
        <strain evidence="2">DSM 45977</strain>
    </source>
</reference>
<feature type="transmembrane region" description="Helical" evidence="1">
    <location>
        <begin position="127"/>
        <end position="149"/>
    </location>
</feature>
<keyword evidence="3" id="KW-1185">Reference proteome</keyword>
<comment type="caution">
    <text evidence="2">The sequence shown here is derived from an EMBL/GenBank/DDBJ whole genome shotgun (WGS) entry which is preliminary data.</text>
</comment>